<evidence type="ECO:0000256" key="1">
    <source>
        <dbReference type="SAM" id="Coils"/>
    </source>
</evidence>
<feature type="coiled-coil region" evidence="1">
    <location>
        <begin position="146"/>
        <end position="228"/>
    </location>
</feature>
<evidence type="ECO:0000313" key="4">
    <source>
        <dbReference type="WBParaSite" id="scaffold34652_cov210.g21493"/>
    </source>
</evidence>
<evidence type="ECO:0000313" key="3">
    <source>
        <dbReference type="Proteomes" id="UP000887561"/>
    </source>
</evidence>
<proteinExistence type="predicted"/>
<feature type="region of interest" description="Disordered" evidence="2">
    <location>
        <begin position="1260"/>
        <end position="1289"/>
    </location>
</feature>
<name>A0A915M9C5_MELJA</name>
<feature type="compositionally biased region" description="Basic and acidic residues" evidence="2">
    <location>
        <begin position="1260"/>
        <end position="1281"/>
    </location>
</feature>
<sequence length="1418" mass="166453">MAFNIDRGDKEPEKQKEFLQKLIIMPDRYQNNCEGASTIPEDSDERINFFLDIVKYFRCECKFAKQIDSNLESVKRFFVNLKFVFKNLDDEKKQTEGAYIKVEEFLFNKLRDELNKPKRKDNPFETVKTEQIYEVLGLRLNLDKYLNRLGKKLEKFENSMDNLIKKLNKVNLIREKLLDINSKDRVKKLKQLDELVRSEEEKYKEQYVEKIEYLLDNAKMVLEAKEEDKEADKSLINLFKDKTYLLVGYCLVNQFITMFNEEGKPKIRVFSATESFMAEHSALLGNVLGKRNVDIASYINISNQLKSKIEELCKHIEHGDGQNATDFTEKCLEFVKEILEESLGYSSIERKDVIFERPDEWDLIKVVDQVDEEGFRLADDSFMLVDMKQMPNLTLESREWAELYSGTLDRFNEHKFTLTEAHYLFHSVLPLMDKNASKLDHKELSDKLKDLNINQELTNEIKELKTHPQNKTLSSSIIQKLPKIEVDYILRKNVQDCSLATYLLKFTLLNLDRSEITLEEQKMFLTILQSKLKAKHGMESEVETGELSKAKKIENLMNEKATFVKKVFDNFIFFCAEERIHKGIRSKTDLVKKQIKALEHPFKNILEYLGGGENEGKKLEKELAKKVETKKVLDPLYEVLHWKLNSNYFLGEAYKAVNQFDKELKFLNYEEIRSEIEKQILKEIQKLEKVEEEIKEKGIKEKIKEHENYINQEIQKRKVEAAKVDEIEGKIEKLLKEIEQIKERNKELVKLDIIKKKIGQMTKNIKDKSKKSEIEELEKQREEIEKQIQKSEEQMDYESETIYQMKKQMDKRFDNLEEQIEANKKKIKESEEEIEASKHQIKESKKQIEEIETQIEAISTEIEPLVNILREKDQYFSVDENEELKKNWKMYCYIEKYNTQFEQPKVLKLHYYDSLLPDGFHLASLGIIGIDTKNVPGFFSVSEFLEKNAYIYSMHKTTYTEAHHILAKFWKDYGKIVVDENKNSLEHHLSKSKPFVSLENALEKHKKNVKDHEKEIEDHHKKNVNDHVKEIEDHHKKHTIDNKEHEKHTKSKEDKAESSMREEEVDDENTPLLGKEHDKQVSEVEEILGEENAPLLVKEHSDVSTHGKGAIAKETIKKMKIFDKKADDTHIKNVEVHKYISYHSSFTIFRPKKSTNNIRAGHITNVKSLSEAYGEFASDFSHVHLKESLKKAEVAIKMLDGIINFYDKNENVLNEDFNGAFLDKTKKEFDNLLTKKLDNLAINWEAILDENLKEVEQKHTLEGSTHASKDKEVGESSDHATTHLQPKPSLDKEGLKQIFTGLGGYFVNFCFAQRFLQTFNEQGTVKMSSFIKNEAEQEYGLKLYDMMDREILNTGFYQTIKNEIENFLKSKCNSLGTAEKQMECNAFLKDMLLKWHGYCSMDTDNLKSERFEELELLN</sequence>
<evidence type="ECO:0000256" key="2">
    <source>
        <dbReference type="SAM" id="MobiDB-lite"/>
    </source>
</evidence>
<dbReference type="Gene3D" id="1.10.287.1490">
    <property type="match status" value="1"/>
</dbReference>
<keyword evidence="1" id="KW-0175">Coiled coil</keyword>
<feature type="coiled-coil region" evidence="1">
    <location>
        <begin position="673"/>
        <end position="861"/>
    </location>
</feature>
<organism evidence="3 4">
    <name type="scientific">Meloidogyne javanica</name>
    <name type="common">Root-knot nematode worm</name>
    <dbReference type="NCBI Taxonomy" id="6303"/>
    <lineage>
        <taxon>Eukaryota</taxon>
        <taxon>Metazoa</taxon>
        <taxon>Ecdysozoa</taxon>
        <taxon>Nematoda</taxon>
        <taxon>Chromadorea</taxon>
        <taxon>Rhabditida</taxon>
        <taxon>Tylenchina</taxon>
        <taxon>Tylenchomorpha</taxon>
        <taxon>Tylenchoidea</taxon>
        <taxon>Meloidogynidae</taxon>
        <taxon>Meloidogyninae</taxon>
        <taxon>Meloidogyne</taxon>
        <taxon>Meloidogyne incognita group</taxon>
    </lineage>
</organism>
<reference evidence="4" key="1">
    <citation type="submission" date="2022-11" db="UniProtKB">
        <authorList>
            <consortium name="WormBaseParasite"/>
        </authorList>
    </citation>
    <scope>IDENTIFICATION</scope>
</reference>
<dbReference type="Proteomes" id="UP000887561">
    <property type="component" value="Unplaced"/>
</dbReference>
<dbReference type="PANTHER" id="PTHR23159:SF31">
    <property type="entry name" value="CENTROSOME-ASSOCIATED PROTEIN CEP250 ISOFORM X1"/>
    <property type="match status" value="1"/>
</dbReference>
<dbReference type="PANTHER" id="PTHR23159">
    <property type="entry name" value="CENTROSOMAL PROTEIN 2"/>
    <property type="match status" value="1"/>
</dbReference>
<feature type="region of interest" description="Disordered" evidence="2">
    <location>
        <begin position="1004"/>
        <end position="1070"/>
    </location>
</feature>
<keyword evidence="3" id="KW-1185">Reference proteome</keyword>
<feature type="compositionally biased region" description="Basic and acidic residues" evidence="2">
    <location>
        <begin position="1010"/>
        <end position="1062"/>
    </location>
</feature>
<dbReference type="WBParaSite" id="scaffold34652_cov210.g21493">
    <property type="protein sequence ID" value="scaffold34652_cov210.g21493"/>
    <property type="gene ID" value="scaffold34652_cov210.g21493"/>
</dbReference>
<protein>
    <submittedName>
        <fullName evidence="4">Uncharacterized protein</fullName>
    </submittedName>
</protein>
<accession>A0A915M9C5</accession>